<protein>
    <submittedName>
        <fullName evidence="1">DNA-binding protein</fullName>
    </submittedName>
</protein>
<dbReference type="EMBL" id="MSDO01000037">
    <property type="protein sequence ID" value="OLO02700.1"/>
    <property type="molecule type" value="Genomic_DNA"/>
</dbReference>
<dbReference type="STRING" id="404433.BTW07_18285"/>
<sequence length="68" mass="7622">MEASKTPQVPPIVPVMTRERFSQLSGMSLDTIEGHVRRGYIPVLKVGRRSLINIALLQAECLEGEEWS</sequence>
<dbReference type="AlphaFoldDB" id="A0A1Q8SMP0"/>
<evidence type="ECO:0000313" key="2">
    <source>
        <dbReference type="Proteomes" id="UP000186878"/>
    </source>
</evidence>
<accession>A0A1Q8SMP0</accession>
<evidence type="ECO:0000313" key="1">
    <source>
        <dbReference type="EMBL" id="OLO02700.1"/>
    </source>
</evidence>
<proteinExistence type="predicted"/>
<keyword evidence="1" id="KW-0238">DNA-binding</keyword>
<dbReference type="GO" id="GO:0003677">
    <property type="term" value="F:DNA binding"/>
    <property type="evidence" value="ECO:0007669"/>
    <property type="project" value="UniProtKB-KW"/>
</dbReference>
<reference evidence="1 2" key="1">
    <citation type="submission" date="2016-12" db="EMBL/GenBank/DDBJ databases">
        <title>Draft genome sequences of strains Salinicola socius SMB35, Salinicola sp. MH3R3-1 and Chromohalobacter sp. SMB17 from the Verkhnekamsk potash mining region of Russia.</title>
        <authorList>
            <person name="Mavrodi D.V."/>
            <person name="Olsson B.E."/>
            <person name="Korsakova E.S."/>
            <person name="Pyankova A."/>
            <person name="Mavrodi O.V."/>
            <person name="Plotnikova E.G."/>
        </authorList>
    </citation>
    <scope>NUCLEOTIDE SEQUENCE [LARGE SCALE GENOMIC DNA]</scope>
    <source>
        <strain evidence="1 2">SMB35</strain>
    </source>
</reference>
<keyword evidence="2" id="KW-1185">Reference proteome</keyword>
<comment type="caution">
    <text evidence="1">The sequence shown here is derived from an EMBL/GenBank/DDBJ whole genome shotgun (WGS) entry which is preliminary data.</text>
</comment>
<dbReference type="RefSeq" id="WP_075571600.1">
    <property type="nucleotide sequence ID" value="NZ_MSDO01000037.1"/>
</dbReference>
<gene>
    <name evidence="1" type="ORF">BTW07_18285</name>
</gene>
<organism evidence="1 2">
    <name type="scientific">Salinicola socius</name>
    <dbReference type="NCBI Taxonomy" id="404433"/>
    <lineage>
        <taxon>Bacteria</taxon>
        <taxon>Pseudomonadati</taxon>
        <taxon>Pseudomonadota</taxon>
        <taxon>Gammaproteobacteria</taxon>
        <taxon>Oceanospirillales</taxon>
        <taxon>Halomonadaceae</taxon>
        <taxon>Salinicola</taxon>
    </lineage>
</organism>
<name>A0A1Q8SMP0_9GAMM</name>
<dbReference type="Proteomes" id="UP000186878">
    <property type="component" value="Unassembled WGS sequence"/>
</dbReference>